<dbReference type="SUPFAM" id="SSF64288">
    <property type="entry name" value="Chorismate lyase-like"/>
    <property type="match status" value="1"/>
</dbReference>
<dbReference type="PRINTS" id="PR00035">
    <property type="entry name" value="HTHGNTR"/>
</dbReference>
<dbReference type="InterPro" id="IPR036388">
    <property type="entry name" value="WH-like_DNA-bd_sf"/>
</dbReference>
<dbReference type="InterPro" id="IPR011663">
    <property type="entry name" value="UTRA"/>
</dbReference>
<dbReference type="SMART" id="SM00345">
    <property type="entry name" value="HTH_GNTR"/>
    <property type="match status" value="1"/>
</dbReference>
<gene>
    <name evidence="5" type="primary">frlR</name>
    <name evidence="5" type="ORF">CLVI_02990</name>
</gene>
<dbReference type="InterPro" id="IPR000524">
    <property type="entry name" value="Tscrpt_reg_HTH_GntR"/>
</dbReference>
<keyword evidence="2" id="KW-0238">DNA-binding</keyword>
<comment type="caution">
    <text evidence="5">The sequence shown here is derived from an EMBL/GenBank/DDBJ whole genome shotgun (WGS) entry which is preliminary data.</text>
</comment>
<sequence>MDIIDKNIRDNIIENINQGKYKTDGKLPSDNQLALKYGVPRIKIRKIYERLEDMGYIYSLQGRGRFFKGKSEHIELVLSGNESFSKKLKSKGYDLVTKNIFCERIPFNKKIYNELKVERNIAVYRIGRLRIVGGEPIAIHISYLADSVFPNIYEEGKKITSVFEYYESKGFSNYISGKNLLSLGYPIFKEGEYLQCGELVPLLKLETNCIDEKRNIVLEYTEILYRGDKFKYEINLNK</sequence>
<organism evidence="5 6">
    <name type="scientific">Clostridium vincentii</name>
    <dbReference type="NCBI Taxonomy" id="52704"/>
    <lineage>
        <taxon>Bacteria</taxon>
        <taxon>Bacillati</taxon>
        <taxon>Bacillota</taxon>
        <taxon>Clostridia</taxon>
        <taxon>Eubacteriales</taxon>
        <taxon>Clostridiaceae</taxon>
        <taxon>Clostridium</taxon>
    </lineage>
</organism>
<evidence type="ECO:0000256" key="2">
    <source>
        <dbReference type="ARBA" id="ARBA00023125"/>
    </source>
</evidence>
<dbReference type="Gene3D" id="1.10.10.10">
    <property type="entry name" value="Winged helix-like DNA-binding domain superfamily/Winged helix DNA-binding domain"/>
    <property type="match status" value="1"/>
</dbReference>
<proteinExistence type="predicted"/>
<feature type="domain" description="HTH gntR-type" evidence="4">
    <location>
        <begin position="2"/>
        <end position="70"/>
    </location>
</feature>
<dbReference type="InterPro" id="IPR036390">
    <property type="entry name" value="WH_DNA-bd_sf"/>
</dbReference>
<keyword evidence="6" id="KW-1185">Reference proteome</keyword>
<name>A0A2T0BKK6_9CLOT</name>
<dbReference type="Pfam" id="PF07702">
    <property type="entry name" value="UTRA"/>
    <property type="match status" value="1"/>
</dbReference>
<reference evidence="5 6" key="1">
    <citation type="submission" date="2018-03" db="EMBL/GenBank/DDBJ databases">
        <title>Genome sequence of Clostridium vincentii DSM 10228.</title>
        <authorList>
            <person name="Poehlein A."/>
            <person name="Daniel R."/>
        </authorList>
    </citation>
    <scope>NUCLEOTIDE SEQUENCE [LARGE SCALE GENOMIC DNA]</scope>
    <source>
        <strain evidence="5 6">DSM 10228</strain>
    </source>
</reference>
<dbReference type="GO" id="GO:0045892">
    <property type="term" value="P:negative regulation of DNA-templated transcription"/>
    <property type="evidence" value="ECO:0007669"/>
    <property type="project" value="TreeGrafter"/>
</dbReference>
<dbReference type="PANTHER" id="PTHR44846">
    <property type="entry name" value="MANNOSYL-D-GLYCERATE TRANSPORT/METABOLISM SYSTEM REPRESSOR MNGR-RELATED"/>
    <property type="match status" value="1"/>
</dbReference>
<dbReference type="GO" id="GO:0003700">
    <property type="term" value="F:DNA-binding transcription factor activity"/>
    <property type="evidence" value="ECO:0007669"/>
    <property type="project" value="InterPro"/>
</dbReference>
<evidence type="ECO:0000313" key="6">
    <source>
        <dbReference type="Proteomes" id="UP000239471"/>
    </source>
</evidence>
<dbReference type="SMART" id="SM00866">
    <property type="entry name" value="UTRA"/>
    <property type="match status" value="1"/>
</dbReference>
<keyword evidence="3" id="KW-0804">Transcription</keyword>
<protein>
    <submittedName>
        <fullName evidence="5">HTH-type transcriptional regulator FrlR</fullName>
    </submittedName>
</protein>
<dbReference type="CDD" id="cd07377">
    <property type="entry name" value="WHTH_GntR"/>
    <property type="match status" value="1"/>
</dbReference>
<dbReference type="Pfam" id="PF00392">
    <property type="entry name" value="GntR"/>
    <property type="match status" value="1"/>
</dbReference>
<evidence type="ECO:0000259" key="4">
    <source>
        <dbReference type="PROSITE" id="PS50949"/>
    </source>
</evidence>
<accession>A0A2T0BKK6</accession>
<evidence type="ECO:0000313" key="5">
    <source>
        <dbReference type="EMBL" id="PRR84373.1"/>
    </source>
</evidence>
<dbReference type="EMBL" id="PVXQ01000002">
    <property type="protein sequence ID" value="PRR84373.1"/>
    <property type="molecule type" value="Genomic_DNA"/>
</dbReference>
<dbReference type="InterPro" id="IPR050679">
    <property type="entry name" value="Bact_HTH_transcr_reg"/>
</dbReference>
<dbReference type="GO" id="GO:0003677">
    <property type="term" value="F:DNA binding"/>
    <property type="evidence" value="ECO:0007669"/>
    <property type="project" value="UniProtKB-KW"/>
</dbReference>
<dbReference type="AlphaFoldDB" id="A0A2T0BKK6"/>
<evidence type="ECO:0000256" key="3">
    <source>
        <dbReference type="ARBA" id="ARBA00023163"/>
    </source>
</evidence>
<dbReference type="RefSeq" id="WP_242980508.1">
    <property type="nucleotide sequence ID" value="NZ_PVXQ01000002.1"/>
</dbReference>
<dbReference type="SUPFAM" id="SSF46785">
    <property type="entry name" value="Winged helix' DNA-binding domain"/>
    <property type="match status" value="1"/>
</dbReference>
<dbReference type="InterPro" id="IPR028978">
    <property type="entry name" value="Chorismate_lyase_/UTRA_dom_sf"/>
</dbReference>
<keyword evidence="1" id="KW-0805">Transcription regulation</keyword>
<dbReference type="PANTHER" id="PTHR44846:SF1">
    <property type="entry name" value="MANNOSYL-D-GLYCERATE TRANSPORT_METABOLISM SYSTEM REPRESSOR MNGR-RELATED"/>
    <property type="match status" value="1"/>
</dbReference>
<dbReference type="Gene3D" id="3.40.1410.10">
    <property type="entry name" value="Chorismate lyase-like"/>
    <property type="match status" value="1"/>
</dbReference>
<evidence type="ECO:0000256" key="1">
    <source>
        <dbReference type="ARBA" id="ARBA00023015"/>
    </source>
</evidence>
<dbReference type="Proteomes" id="UP000239471">
    <property type="component" value="Unassembled WGS sequence"/>
</dbReference>
<dbReference type="PROSITE" id="PS50949">
    <property type="entry name" value="HTH_GNTR"/>
    <property type="match status" value="1"/>
</dbReference>